<evidence type="ECO:0000313" key="3">
    <source>
        <dbReference type="Proteomes" id="UP001200642"/>
    </source>
</evidence>
<keyword evidence="1" id="KW-1133">Transmembrane helix</keyword>
<evidence type="ECO:0000313" key="2">
    <source>
        <dbReference type="EMBL" id="MCG2462185.1"/>
    </source>
</evidence>
<feature type="transmembrane region" description="Helical" evidence="1">
    <location>
        <begin position="158"/>
        <end position="180"/>
    </location>
</feature>
<organism evidence="2 3">
    <name type="scientific">Cerina litoralis</name>
    <dbReference type="NCBI Taxonomy" id="2874477"/>
    <lineage>
        <taxon>Bacteria</taxon>
        <taxon>Pseudomonadati</taxon>
        <taxon>Bacteroidota</taxon>
        <taxon>Flavobacteriia</taxon>
        <taxon>Flavobacteriales</taxon>
        <taxon>Flavobacteriaceae</taxon>
        <taxon>Cerina</taxon>
    </lineage>
</organism>
<comment type="caution">
    <text evidence="2">The sequence shown here is derived from an EMBL/GenBank/DDBJ whole genome shotgun (WGS) entry which is preliminary data.</text>
</comment>
<feature type="transmembrane region" description="Helical" evidence="1">
    <location>
        <begin position="45"/>
        <end position="62"/>
    </location>
</feature>
<keyword evidence="1" id="KW-0812">Transmembrane</keyword>
<proteinExistence type="predicted"/>
<keyword evidence="1" id="KW-0472">Membrane</keyword>
<feature type="transmembrane region" description="Helical" evidence="1">
    <location>
        <begin position="121"/>
        <end position="138"/>
    </location>
</feature>
<dbReference type="EMBL" id="JAIRBC010000026">
    <property type="protein sequence ID" value="MCG2462185.1"/>
    <property type="molecule type" value="Genomic_DNA"/>
</dbReference>
<sequence length="212" mass="24171">MEKSIEDIWKAGFLKSDALVAPKINSLYSKKSIHIIDKFKRMMKVNMYVILVFAFLNFGLYAALGTPIAGGIIFLLLVGVCWISFLRAKTLKNIDPNLSSYEYITSFNGWLKLAISNNIKIMRFFYPLIFLAALMPIVHALKAEEVTKEAILNSGFHLVYGVPAFMWIIALAIAVLIYVFGGRIYQWDLNLVYGRVFKKLDELMADLEELKK</sequence>
<name>A0AAE3EW39_9FLAO</name>
<feature type="transmembrane region" description="Helical" evidence="1">
    <location>
        <begin position="68"/>
        <end position="86"/>
    </location>
</feature>
<gene>
    <name evidence="2" type="ORF">K8352_15605</name>
</gene>
<evidence type="ECO:0000256" key="1">
    <source>
        <dbReference type="SAM" id="Phobius"/>
    </source>
</evidence>
<dbReference type="Proteomes" id="UP001200642">
    <property type="component" value="Unassembled WGS sequence"/>
</dbReference>
<protein>
    <submittedName>
        <fullName evidence="2">Uncharacterized protein</fullName>
    </submittedName>
</protein>
<dbReference type="AlphaFoldDB" id="A0AAE3EW39"/>
<reference evidence="2" key="1">
    <citation type="submission" date="2023-02" db="EMBL/GenBank/DDBJ databases">
        <title>Genome of Flavobacteriaceae gen. nov. sp. strain F89.</title>
        <authorList>
            <person name="Wang Y."/>
        </authorList>
    </citation>
    <scope>NUCLEOTIDE SEQUENCE</scope>
    <source>
        <strain evidence="2">F89</strain>
    </source>
</reference>
<accession>A0AAE3EW39</accession>
<dbReference type="RefSeq" id="WP_317903325.1">
    <property type="nucleotide sequence ID" value="NZ_JAIRBC010000026.1"/>
</dbReference>
<keyword evidence="3" id="KW-1185">Reference proteome</keyword>